<organism evidence="2 3">
    <name type="scientific">Pinctada imbricata</name>
    <name type="common">Atlantic pearl-oyster</name>
    <name type="synonym">Pinctada martensii</name>
    <dbReference type="NCBI Taxonomy" id="66713"/>
    <lineage>
        <taxon>Eukaryota</taxon>
        <taxon>Metazoa</taxon>
        <taxon>Spiralia</taxon>
        <taxon>Lophotrochozoa</taxon>
        <taxon>Mollusca</taxon>
        <taxon>Bivalvia</taxon>
        <taxon>Autobranchia</taxon>
        <taxon>Pteriomorphia</taxon>
        <taxon>Pterioida</taxon>
        <taxon>Pterioidea</taxon>
        <taxon>Pteriidae</taxon>
        <taxon>Pinctada</taxon>
    </lineage>
</organism>
<keyword evidence="3" id="KW-1185">Reference proteome</keyword>
<accession>A0AA88YPJ2</accession>
<feature type="compositionally biased region" description="Low complexity" evidence="1">
    <location>
        <begin position="123"/>
        <end position="133"/>
    </location>
</feature>
<evidence type="ECO:0000313" key="2">
    <source>
        <dbReference type="EMBL" id="KAK3103014.1"/>
    </source>
</evidence>
<reference evidence="2" key="1">
    <citation type="submission" date="2019-08" db="EMBL/GenBank/DDBJ databases">
        <title>The improved chromosome-level genome for the pearl oyster Pinctada fucata martensii using PacBio sequencing and Hi-C.</title>
        <authorList>
            <person name="Zheng Z."/>
        </authorList>
    </citation>
    <scope>NUCLEOTIDE SEQUENCE</scope>
    <source>
        <strain evidence="2">ZZ-2019</strain>
        <tissue evidence="2">Adductor muscle</tissue>
    </source>
</reference>
<feature type="region of interest" description="Disordered" evidence="1">
    <location>
        <begin position="78"/>
        <end position="144"/>
    </location>
</feature>
<dbReference type="EMBL" id="VSWD01000005">
    <property type="protein sequence ID" value="KAK3103014.1"/>
    <property type="molecule type" value="Genomic_DNA"/>
</dbReference>
<dbReference type="AlphaFoldDB" id="A0AA88YPJ2"/>
<proteinExistence type="predicted"/>
<sequence>MGSSDCHNVSISVGQRMLIFVTQQNDGKLVAMYVAYDADAMLEEVVIYCYLENKPTGVLGDTCDPVATKAEGCTDFEGSNEGIVITNKPKPRPTTLAPTPKPEPEKTTAKPDPGYTVKDKDNGNGNKNPVNPGTKGGQTVDDGNGAGSTSFSIKKKTFFMQSGLHSVSDFLTLKYDAKGNWSIVTTIKSVHPFVYHLGKSRDAFKSRHGYGVPKQNDNP</sequence>
<protein>
    <submittedName>
        <fullName evidence="2">Uncharacterized protein</fullName>
    </submittedName>
</protein>
<gene>
    <name evidence="2" type="ORF">FSP39_015769</name>
</gene>
<evidence type="ECO:0000313" key="3">
    <source>
        <dbReference type="Proteomes" id="UP001186944"/>
    </source>
</evidence>
<name>A0AA88YPJ2_PINIB</name>
<evidence type="ECO:0000256" key="1">
    <source>
        <dbReference type="SAM" id="MobiDB-lite"/>
    </source>
</evidence>
<comment type="caution">
    <text evidence="2">The sequence shown here is derived from an EMBL/GenBank/DDBJ whole genome shotgun (WGS) entry which is preliminary data.</text>
</comment>
<dbReference type="Proteomes" id="UP001186944">
    <property type="component" value="Unassembled WGS sequence"/>
</dbReference>